<organism evidence="2 3">
    <name type="scientific">Lucilia cuprina</name>
    <name type="common">Green bottle fly</name>
    <name type="synonym">Australian sheep blowfly</name>
    <dbReference type="NCBI Taxonomy" id="7375"/>
    <lineage>
        <taxon>Eukaryota</taxon>
        <taxon>Metazoa</taxon>
        <taxon>Ecdysozoa</taxon>
        <taxon>Arthropoda</taxon>
        <taxon>Hexapoda</taxon>
        <taxon>Insecta</taxon>
        <taxon>Pterygota</taxon>
        <taxon>Neoptera</taxon>
        <taxon>Endopterygota</taxon>
        <taxon>Diptera</taxon>
        <taxon>Brachycera</taxon>
        <taxon>Muscomorpha</taxon>
        <taxon>Oestroidea</taxon>
        <taxon>Calliphoridae</taxon>
        <taxon>Luciliinae</taxon>
        <taxon>Lucilia</taxon>
    </lineage>
</organism>
<accession>A0A0L0CFA9</accession>
<sequence>MAINFEEIPSEIEIPHEPTQQTKTVQQELNERQSLLNERSIKCKEIRPFFEKLQKPAPRFMYRYLCVCPRYNPQYVCKHTGNIIIDRDVLTPEEHIVYLATPKANFAAPRQMPRYFLRKSIIANCTARINRLAKPDLKQVTDTLNNFNHVISRRHRRSLKKRLEKSENVEYTTIQKALDWLGEEKRLRKVAKRKEKLRCKKLSRKIVTKQRQQIKKIVCILFEEMKDFLLNDQFIMDESSSLVMVILETLREFTDKEFYITSNLREYQKILAFNLAVWINKFISNLNIHVAEPPKPKDEMSAQQQQPTERQTQELSSFIPVGDYISPIVSEEELYEDEDDEDYYSYPQTTSDRGQYTNDTTDIKEELK</sequence>
<reference evidence="2 3" key="1">
    <citation type="journal article" date="2015" name="Nat. Commun.">
        <title>Lucilia cuprina genome unlocks parasitic fly biology to underpin future interventions.</title>
        <authorList>
            <person name="Anstead C.A."/>
            <person name="Korhonen P.K."/>
            <person name="Young N.D."/>
            <person name="Hall R.S."/>
            <person name="Jex A.R."/>
            <person name="Murali S.C."/>
            <person name="Hughes D.S."/>
            <person name="Lee S.F."/>
            <person name="Perry T."/>
            <person name="Stroehlein A.J."/>
            <person name="Ansell B.R."/>
            <person name="Breugelmans B."/>
            <person name="Hofmann A."/>
            <person name="Qu J."/>
            <person name="Dugan S."/>
            <person name="Lee S.L."/>
            <person name="Chao H."/>
            <person name="Dinh H."/>
            <person name="Han Y."/>
            <person name="Doddapaneni H.V."/>
            <person name="Worley K.C."/>
            <person name="Muzny D.M."/>
            <person name="Ioannidis P."/>
            <person name="Waterhouse R.M."/>
            <person name="Zdobnov E.M."/>
            <person name="James P.J."/>
            <person name="Bagnall N.H."/>
            <person name="Kotze A.C."/>
            <person name="Gibbs R.A."/>
            <person name="Richards S."/>
            <person name="Batterham P."/>
            <person name="Gasser R.B."/>
        </authorList>
    </citation>
    <scope>NUCLEOTIDE SEQUENCE [LARGE SCALE GENOMIC DNA]</scope>
    <source>
        <strain evidence="2 3">LS</strain>
        <tissue evidence="2">Full body</tissue>
    </source>
</reference>
<feature type="region of interest" description="Disordered" evidence="1">
    <location>
        <begin position="294"/>
        <end position="368"/>
    </location>
</feature>
<name>A0A0L0CFA9_LUCCU</name>
<evidence type="ECO:0000313" key="2">
    <source>
        <dbReference type="EMBL" id="KNC30921.1"/>
    </source>
</evidence>
<feature type="compositionally biased region" description="Acidic residues" evidence="1">
    <location>
        <begin position="330"/>
        <end position="343"/>
    </location>
</feature>
<proteinExistence type="predicted"/>
<protein>
    <submittedName>
        <fullName evidence="2">Uncharacterized protein</fullName>
    </submittedName>
</protein>
<keyword evidence="3" id="KW-1185">Reference proteome</keyword>
<evidence type="ECO:0000256" key="1">
    <source>
        <dbReference type="SAM" id="MobiDB-lite"/>
    </source>
</evidence>
<dbReference type="AlphaFoldDB" id="A0A0L0CFA9"/>
<dbReference type="EMBL" id="JRES01000484">
    <property type="protein sequence ID" value="KNC30921.1"/>
    <property type="molecule type" value="Genomic_DNA"/>
</dbReference>
<dbReference type="OrthoDB" id="8010088at2759"/>
<dbReference type="OMA" id="EQEFYTT"/>
<comment type="caution">
    <text evidence="2">The sequence shown here is derived from an EMBL/GenBank/DDBJ whole genome shotgun (WGS) entry which is preliminary data.</text>
</comment>
<feature type="compositionally biased region" description="Low complexity" evidence="1">
    <location>
        <begin position="303"/>
        <end position="314"/>
    </location>
</feature>
<evidence type="ECO:0000313" key="3">
    <source>
        <dbReference type="Proteomes" id="UP000037069"/>
    </source>
</evidence>
<feature type="compositionally biased region" description="Polar residues" evidence="1">
    <location>
        <begin position="347"/>
        <end position="360"/>
    </location>
</feature>
<gene>
    <name evidence="2" type="ORF">FF38_09306</name>
</gene>
<dbReference type="Proteomes" id="UP000037069">
    <property type="component" value="Unassembled WGS sequence"/>
</dbReference>